<gene>
    <name evidence="3" type="ORF">MELLADRAFT_123224</name>
</gene>
<evidence type="ECO:0000313" key="4">
    <source>
        <dbReference type="Proteomes" id="UP000001072"/>
    </source>
</evidence>
<sequence>MLTFQSPHHLVILFIATLVTKFAFTQATTLNCLGGYSLNSDKKTATCLDKENKVWSCPIAKCQREGHLWVSMKSCVHNSPRASGTSDQQCSEYNNQSNTFYACRNPGGQVYYCPATPSAVPYLTCSDCVKPKISTTLNSSTRY</sequence>
<name>F4RL25_MELLP</name>
<reference evidence="4" key="1">
    <citation type="journal article" date="2011" name="Proc. Natl. Acad. Sci. U.S.A.">
        <title>Obligate biotrophy features unraveled by the genomic analysis of rust fungi.</title>
        <authorList>
            <person name="Duplessis S."/>
            <person name="Cuomo C.A."/>
            <person name="Lin Y.-C."/>
            <person name="Aerts A."/>
            <person name="Tisserant E."/>
            <person name="Veneault-Fourrey C."/>
            <person name="Joly D.L."/>
            <person name="Hacquard S."/>
            <person name="Amselem J."/>
            <person name="Cantarel B.L."/>
            <person name="Chiu R."/>
            <person name="Coutinho P.M."/>
            <person name="Feau N."/>
            <person name="Field M."/>
            <person name="Frey P."/>
            <person name="Gelhaye E."/>
            <person name="Goldberg J."/>
            <person name="Grabherr M.G."/>
            <person name="Kodira C.D."/>
            <person name="Kohler A."/>
            <person name="Kuees U."/>
            <person name="Lindquist E.A."/>
            <person name="Lucas S.M."/>
            <person name="Mago R."/>
            <person name="Mauceli E."/>
            <person name="Morin E."/>
            <person name="Murat C."/>
            <person name="Pangilinan J.L."/>
            <person name="Park R."/>
            <person name="Pearson M."/>
            <person name="Quesneville H."/>
            <person name="Rouhier N."/>
            <person name="Sakthikumar S."/>
            <person name="Salamov A.A."/>
            <person name="Schmutz J."/>
            <person name="Selles B."/>
            <person name="Shapiro H."/>
            <person name="Tanguay P."/>
            <person name="Tuskan G.A."/>
            <person name="Henrissat B."/>
            <person name="Van de Peer Y."/>
            <person name="Rouze P."/>
            <person name="Ellis J.G."/>
            <person name="Dodds P.N."/>
            <person name="Schein J.E."/>
            <person name="Zhong S."/>
            <person name="Hamelin R.C."/>
            <person name="Grigoriev I.V."/>
            <person name="Szabo L.J."/>
            <person name="Martin F."/>
        </authorList>
    </citation>
    <scope>NUCLEOTIDE SEQUENCE [LARGE SCALE GENOMIC DNA]</scope>
    <source>
        <strain evidence="4">98AG31 / pathotype 3-4-7</strain>
    </source>
</reference>
<keyword evidence="2" id="KW-0732">Signal</keyword>
<dbReference type="SUPFAM" id="SSF57535">
    <property type="entry name" value="Complement control module/SCR domain"/>
    <property type="match status" value="1"/>
</dbReference>
<protein>
    <submittedName>
        <fullName evidence="3">Secreted protein</fullName>
    </submittedName>
</protein>
<dbReference type="VEuPathDB" id="FungiDB:MELLADRAFT_123224"/>
<dbReference type="InterPro" id="IPR035976">
    <property type="entry name" value="Sushi/SCR/CCP_sf"/>
</dbReference>
<dbReference type="KEGG" id="mlr:MELLADRAFT_123224"/>
<dbReference type="InParanoid" id="F4RL25"/>
<evidence type="ECO:0000313" key="3">
    <source>
        <dbReference type="EMBL" id="EGG06829.1"/>
    </source>
</evidence>
<dbReference type="HOGENOM" id="CLU_150810_1_0_1"/>
<evidence type="ECO:0000256" key="2">
    <source>
        <dbReference type="SAM" id="SignalP"/>
    </source>
</evidence>
<organism evidence="4">
    <name type="scientific">Melampsora larici-populina (strain 98AG31 / pathotype 3-4-7)</name>
    <name type="common">Poplar leaf rust fungus</name>
    <dbReference type="NCBI Taxonomy" id="747676"/>
    <lineage>
        <taxon>Eukaryota</taxon>
        <taxon>Fungi</taxon>
        <taxon>Dikarya</taxon>
        <taxon>Basidiomycota</taxon>
        <taxon>Pucciniomycotina</taxon>
        <taxon>Pucciniomycetes</taxon>
        <taxon>Pucciniales</taxon>
        <taxon>Melampsoraceae</taxon>
        <taxon>Melampsora</taxon>
    </lineage>
</organism>
<proteinExistence type="predicted"/>
<feature type="signal peptide" evidence="2">
    <location>
        <begin position="1"/>
        <end position="27"/>
    </location>
</feature>
<dbReference type="AlphaFoldDB" id="F4RL25"/>
<dbReference type="Proteomes" id="UP000001072">
    <property type="component" value="Unassembled WGS sequence"/>
</dbReference>
<evidence type="ECO:0000256" key="1">
    <source>
        <dbReference type="ARBA" id="ARBA00023157"/>
    </source>
</evidence>
<keyword evidence="4" id="KW-1185">Reference proteome</keyword>
<dbReference type="RefSeq" id="XP_007409789.1">
    <property type="nucleotide sequence ID" value="XM_007409727.1"/>
</dbReference>
<accession>F4RL25</accession>
<feature type="chain" id="PRO_5003321661" evidence="2">
    <location>
        <begin position="28"/>
        <end position="143"/>
    </location>
</feature>
<dbReference type="EMBL" id="GL883106">
    <property type="protein sequence ID" value="EGG06829.1"/>
    <property type="molecule type" value="Genomic_DNA"/>
</dbReference>
<keyword evidence="1" id="KW-1015">Disulfide bond</keyword>
<dbReference type="GeneID" id="18926288"/>